<dbReference type="Proteomes" id="UP001157946">
    <property type="component" value="Unassembled WGS sequence"/>
</dbReference>
<dbReference type="RefSeq" id="WP_106342932.1">
    <property type="nucleotide sequence ID" value="NZ_FXTU01000003.1"/>
</dbReference>
<feature type="transmembrane region" description="Helical" evidence="2">
    <location>
        <begin position="160"/>
        <end position="179"/>
    </location>
</feature>
<dbReference type="Pfam" id="PF02592">
    <property type="entry name" value="Vut_1"/>
    <property type="match status" value="1"/>
</dbReference>
<name>A0AA45WNK2_9BACL</name>
<keyword evidence="2" id="KW-0812">Transmembrane</keyword>
<accession>A0AA45WNK2</accession>
<feature type="transmembrane region" description="Helical" evidence="2">
    <location>
        <begin position="12"/>
        <end position="32"/>
    </location>
</feature>
<keyword evidence="2" id="KW-1133">Transmembrane helix</keyword>
<gene>
    <name evidence="3" type="ORF">SAMN06265361_103213</name>
</gene>
<proteinExistence type="predicted"/>
<dbReference type="AlphaFoldDB" id="A0AA45WNK2"/>
<feature type="transmembrane region" description="Helical" evidence="2">
    <location>
        <begin position="185"/>
        <end position="208"/>
    </location>
</feature>
<feature type="transmembrane region" description="Helical" evidence="2">
    <location>
        <begin position="77"/>
        <end position="98"/>
    </location>
</feature>
<keyword evidence="4" id="KW-1185">Reference proteome</keyword>
<evidence type="ECO:0000313" key="4">
    <source>
        <dbReference type="Proteomes" id="UP001157946"/>
    </source>
</evidence>
<dbReference type="EMBL" id="FXTU01000003">
    <property type="protein sequence ID" value="SMP18784.1"/>
    <property type="molecule type" value="Genomic_DNA"/>
</dbReference>
<dbReference type="PANTHER" id="PTHR34300">
    <property type="entry name" value="QUEUOSINE PRECURSOR TRANSPORTER-RELATED"/>
    <property type="match status" value="1"/>
</dbReference>
<sequence>MNPYKQTIDGIGTTYWAGVVLLSILYVVLSMLSNLSSLRIIKVFTLSMDAGSLFYPLTFVLRDMLHQKTNLTLTNRVVVYAGLSNFLMFSIIYVVSVLPADPAVGPQTAFGQVLLPSIRIILGSVIAGVTAELLDGLIYQAVQRRFGEKRRYLRVVLSNAVSIPFDTAIMSTIAFYGLIDNATLISVTWSNILLKYAFSFILLPLFYLRIAKRQLDGSH</sequence>
<feature type="transmembrane region" description="Helical" evidence="2">
    <location>
        <begin position="118"/>
        <end position="139"/>
    </location>
</feature>
<evidence type="ECO:0000313" key="3">
    <source>
        <dbReference type="EMBL" id="SMP18784.1"/>
    </source>
</evidence>
<evidence type="ECO:0000256" key="2">
    <source>
        <dbReference type="SAM" id="Phobius"/>
    </source>
</evidence>
<keyword evidence="2" id="KW-0472">Membrane</keyword>
<reference evidence="3" key="1">
    <citation type="submission" date="2017-05" db="EMBL/GenBank/DDBJ databases">
        <authorList>
            <person name="Varghese N."/>
            <person name="Submissions S."/>
        </authorList>
    </citation>
    <scope>NUCLEOTIDE SEQUENCE</scope>
    <source>
        <strain evidence="3">DSM 45262</strain>
    </source>
</reference>
<comment type="caution">
    <text evidence="3">The sequence shown here is derived from an EMBL/GenBank/DDBJ whole genome shotgun (WGS) entry which is preliminary data.</text>
</comment>
<dbReference type="InterPro" id="IPR003744">
    <property type="entry name" value="YhhQ"/>
</dbReference>
<dbReference type="PANTHER" id="PTHR34300:SF2">
    <property type="entry name" value="QUEUOSINE PRECURSOR TRANSPORTER-RELATED"/>
    <property type="match status" value="1"/>
</dbReference>
<evidence type="ECO:0000256" key="1">
    <source>
        <dbReference type="NCBIfam" id="TIGR00697"/>
    </source>
</evidence>
<organism evidence="3 4">
    <name type="scientific">Laceyella tengchongensis</name>
    <dbReference type="NCBI Taxonomy" id="574699"/>
    <lineage>
        <taxon>Bacteria</taxon>
        <taxon>Bacillati</taxon>
        <taxon>Bacillota</taxon>
        <taxon>Bacilli</taxon>
        <taxon>Bacillales</taxon>
        <taxon>Thermoactinomycetaceae</taxon>
        <taxon>Laceyella</taxon>
    </lineage>
</organism>
<dbReference type="NCBIfam" id="TIGR00697">
    <property type="entry name" value="queuosine precursor transporter"/>
    <property type="match status" value="1"/>
</dbReference>
<protein>
    <recommendedName>
        <fullName evidence="1">Queuosine precursor transporter</fullName>
    </recommendedName>
</protein>